<dbReference type="GO" id="GO:0005737">
    <property type="term" value="C:cytoplasm"/>
    <property type="evidence" value="ECO:0007669"/>
    <property type="project" value="InterPro"/>
</dbReference>
<dbReference type="EMBL" id="SJPI01000003">
    <property type="protein sequence ID" value="TWT49606.1"/>
    <property type="molecule type" value="Genomic_DNA"/>
</dbReference>
<sequence>MTSLNRYPIHMDTKMTTSLLTNFGGLSLQSPLIVGACPMTLSEQSRLAMQNAGVGAIVLPSLFEEQVIGWSIASGRTITQREKEIYARANRTEHNWAVQDAESYLSLVNRASALQTVPIIASLNGFTAGGWMDFAGELEEAGASAIELNVPHSHARDYDNSVEIETIIRDAVREINAAITIPLFVKLGRNFTSVPHIARQLLSGAQGLVLHGRAPALDISLETLNLTRQWKLTNSGVQSESLDALMQVHSYCPAMPLAASGGIGHADDLVKALLAGADVGMVTSAVYREGPDVIRTLLEGLVEFMERRQMKTLRDLQMQRPLEFNSDEERAAYIAALTEHLETSEKQALISQARNES</sequence>
<dbReference type="EC" id="1.3.1.14" evidence="8"/>
<keyword evidence="9" id="KW-1185">Reference proteome</keyword>
<dbReference type="PANTHER" id="PTHR48109">
    <property type="entry name" value="DIHYDROOROTATE DEHYDROGENASE (QUINONE), MITOCHONDRIAL-RELATED"/>
    <property type="match status" value="1"/>
</dbReference>
<evidence type="ECO:0000259" key="7">
    <source>
        <dbReference type="Pfam" id="PF01180"/>
    </source>
</evidence>
<dbReference type="Pfam" id="PF01180">
    <property type="entry name" value="DHO_dh"/>
    <property type="match status" value="1"/>
</dbReference>
<organism evidence="8 9">
    <name type="scientific">Rubripirellula amarantea</name>
    <dbReference type="NCBI Taxonomy" id="2527999"/>
    <lineage>
        <taxon>Bacteria</taxon>
        <taxon>Pseudomonadati</taxon>
        <taxon>Planctomycetota</taxon>
        <taxon>Planctomycetia</taxon>
        <taxon>Pirellulales</taxon>
        <taxon>Pirellulaceae</taxon>
        <taxon>Rubripirellula</taxon>
    </lineage>
</organism>
<dbReference type="Proteomes" id="UP000316598">
    <property type="component" value="Unassembled WGS sequence"/>
</dbReference>
<accession>A0A5C5WFH5</accession>
<comment type="caution">
    <text evidence="8">The sequence shown here is derived from an EMBL/GenBank/DDBJ whole genome shotgun (WGS) entry which is preliminary data.</text>
</comment>
<evidence type="ECO:0000256" key="3">
    <source>
        <dbReference type="ARBA" id="ARBA00022630"/>
    </source>
</evidence>
<keyword evidence="4" id="KW-0288">FMN</keyword>
<keyword evidence="3" id="KW-0285">Flavoprotein</keyword>
<evidence type="ECO:0000313" key="9">
    <source>
        <dbReference type="Proteomes" id="UP000316598"/>
    </source>
</evidence>
<evidence type="ECO:0000313" key="8">
    <source>
        <dbReference type="EMBL" id="TWT49606.1"/>
    </source>
</evidence>
<comment type="cofactor">
    <cofactor evidence="1">
        <name>FMN</name>
        <dbReference type="ChEBI" id="CHEBI:58210"/>
    </cofactor>
</comment>
<dbReference type="GO" id="GO:0006221">
    <property type="term" value="P:pyrimidine nucleotide biosynthetic process"/>
    <property type="evidence" value="ECO:0007669"/>
    <property type="project" value="UniProtKB-KW"/>
</dbReference>
<dbReference type="AlphaFoldDB" id="A0A5C5WFH5"/>
<dbReference type="InterPro" id="IPR005720">
    <property type="entry name" value="Dihydroorotate_DH_cat"/>
</dbReference>
<reference evidence="8 9" key="1">
    <citation type="submission" date="2019-02" db="EMBL/GenBank/DDBJ databases">
        <title>Deep-cultivation of Planctomycetes and their phenomic and genomic characterization uncovers novel biology.</title>
        <authorList>
            <person name="Wiegand S."/>
            <person name="Jogler M."/>
            <person name="Boedeker C."/>
            <person name="Pinto D."/>
            <person name="Vollmers J."/>
            <person name="Rivas-Marin E."/>
            <person name="Kohn T."/>
            <person name="Peeters S.H."/>
            <person name="Heuer A."/>
            <person name="Rast P."/>
            <person name="Oberbeckmann S."/>
            <person name="Bunk B."/>
            <person name="Jeske O."/>
            <person name="Meyerdierks A."/>
            <person name="Storesund J.E."/>
            <person name="Kallscheuer N."/>
            <person name="Luecker S."/>
            <person name="Lage O.M."/>
            <person name="Pohl T."/>
            <person name="Merkel B.J."/>
            <person name="Hornburger P."/>
            <person name="Mueller R.-W."/>
            <person name="Bruemmer F."/>
            <person name="Labrenz M."/>
            <person name="Spormann A.M."/>
            <person name="Op Den Camp H."/>
            <person name="Overmann J."/>
            <person name="Amann R."/>
            <person name="Jetten M.S.M."/>
            <person name="Mascher T."/>
            <person name="Medema M.H."/>
            <person name="Devos D.P."/>
            <person name="Kaster A.-K."/>
            <person name="Ovreas L."/>
            <person name="Rohde M."/>
            <person name="Galperin M.Y."/>
            <person name="Jogler C."/>
        </authorList>
    </citation>
    <scope>NUCLEOTIDE SEQUENCE [LARGE SCALE GENOMIC DNA]</scope>
    <source>
        <strain evidence="8 9">Pla22</strain>
    </source>
</reference>
<comment type="pathway">
    <text evidence="2">Pyrimidine metabolism; UMP biosynthesis via de novo pathway.</text>
</comment>
<protein>
    <submittedName>
        <fullName evidence="8">Dihydroorotate dehydrogenase B (NAD(+)), catalytic subunit</fullName>
        <ecNumber evidence="8">1.3.1.14</ecNumber>
    </submittedName>
</protein>
<evidence type="ECO:0000256" key="5">
    <source>
        <dbReference type="ARBA" id="ARBA00022975"/>
    </source>
</evidence>
<dbReference type="PANTHER" id="PTHR48109:SF3">
    <property type="entry name" value="SLL0744 PROTEIN"/>
    <property type="match status" value="1"/>
</dbReference>
<feature type="domain" description="Dihydroorotate dehydrogenase catalytic" evidence="7">
    <location>
        <begin position="106"/>
        <end position="305"/>
    </location>
</feature>
<evidence type="ECO:0000256" key="1">
    <source>
        <dbReference type="ARBA" id="ARBA00001917"/>
    </source>
</evidence>
<dbReference type="NCBIfam" id="NF005741">
    <property type="entry name" value="PRK07565.1"/>
    <property type="match status" value="1"/>
</dbReference>
<keyword evidence="5" id="KW-0665">Pyrimidine biosynthesis</keyword>
<evidence type="ECO:0000256" key="2">
    <source>
        <dbReference type="ARBA" id="ARBA00004725"/>
    </source>
</evidence>
<name>A0A5C5WFH5_9BACT</name>
<dbReference type="InterPro" id="IPR050074">
    <property type="entry name" value="DHO_dehydrogenase"/>
</dbReference>
<dbReference type="GO" id="GO:0006207">
    <property type="term" value="P:'de novo' pyrimidine nucleobase biosynthetic process"/>
    <property type="evidence" value="ECO:0007669"/>
    <property type="project" value="TreeGrafter"/>
</dbReference>
<dbReference type="InterPro" id="IPR013785">
    <property type="entry name" value="Aldolase_TIM"/>
</dbReference>
<keyword evidence="6 8" id="KW-0560">Oxidoreductase</keyword>
<dbReference type="Gene3D" id="3.20.20.70">
    <property type="entry name" value="Aldolase class I"/>
    <property type="match status" value="1"/>
</dbReference>
<proteinExistence type="predicted"/>
<evidence type="ECO:0000256" key="6">
    <source>
        <dbReference type="ARBA" id="ARBA00023002"/>
    </source>
</evidence>
<gene>
    <name evidence="8" type="primary">pyrDB_2</name>
    <name evidence="8" type="ORF">Pla22_48030</name>
</gene>
<dbReference type="SUPFAM" id="SSF51395">
    <property type="entry name" value="FMN-linked oxidoreductases"/>
    <property type="match status" value="1"/>
</dbReference>
<evidence type="ECO:0000256" key="4">
    <source>
        <dbReference type="ARBA" id="ARBA00022643"/>
    </source>
</evidence>
<dbReference type="GO" id="GO:0004589">
    <property type="term" value="F:dihydroorotate dehydrogenase (NAD+) activity"/>
    <property type="evidence" value="ECO:0007669"/>
    <property type="project" value="UniProtKB-EC"/>
</dbReference>